<reference evidence="2 3" key="1">
    <citation type="journal article" date="2012" name="J. Bacteriol.">
        <title>Draft Genome Sequence of an Ammonia-Oxidizing Archaeon, "Candidatus Nitrosopumilus sediminis" AR2, from Svalbard in the Arctic Circle.</title>
        <authorList>
            <person name="Park S.J."/>
            <person name="Kim J.G."/>
            <person name="Jung M.Y."/>
            <person name="Kim S.J."/>
            <person name="Cha I.T."/>
            <person name="Ghai R."/>
            <person name="Martin-Cuadrado A.B."/>
            <person name="Rodriguez-Valera F."/>
            <person name="Rhee S.K."/>
        </authorList>
    </citation>
    <scope>NUCLEOTIDE SEQUENCE [LARGE SCALE GENOMIC DNA]</scope>
    <source>
        <strain evidence="2 3">AR2</strain>
    </source>
</reference>
<evidence type="ECO:0000313" key="2">
    <source>
        <dbReference type="EMBL" id="AFS83152.1"/>
    </source>
</evidence>
<gene>
    <name evidence="2" type="ORF">NSED_06770</name>
</gene>
<keyword evidence="3" id="KW-1185">Reference proteome</keyword>
<dbReference type="PATRIC" id="fig|1229909.8.peg.1491"/>
<dbReference type="KEGG" id="nir:NSED_06770"/>
<sequence>MTISKENRDFLDSLIDYYINESESYKQIAENFVPEIESVPDTAFGIITGCVYSGFLQAYQNQQQTPGLDDMREFNQIIKERAALIKKSILDPPKQETVTKEGKPKPENQNSDNDLE</sequence>
<dbReference type="Proteomes" id="UP000006100">
    <property type="component" value="Chromosome"/>
</dbReference>
<organism evidence="2 3">
    <name type="scientific">Candidatus Nitrosopumilus sediminis</name>
    <dbReference type="NCBI Taxonomy" id="1229909"/>
    <lineage>
        <taxon>Archaea</taxon>
        <taxon>Nitrososphaerota</taxon>
        <taxon>Nitrososphaeria</taxon>
        <taxon>Nitrosopumilales</taxon>
        <taxon>Nitrosopumilaceae</taxon>
        <taxon>Nitrosopumilus</taxon>
    </lineage>
</organism>
<feature type="region of interest" description="Disordered" evidence="1">
    <location>
        <begin position="88"/>
        <end position="116"/>
    </location>
</feature>
<name>K0BDJ6_9ARCH</name>
<dbReference type="eggNOG" id="arCOG08691">
    <property type="taxonomic scope" value="Archaea"/>
</dbReference>
<dbReference type="GeneID" id="13697146"/>
<protein>
    <submittedName>
        <fullName evidence="2">Uncharacterized protein</fullName>
    </submittedName>
</protein>
<dbReference type="HOGENOM" id="CLU_2204003_0_0_2"/>
<feature type="compositionally biased region" description="Basic and acidic residues" evidence="1">
    <location>
        <begin position="93"/>
        <end position="106"/>
    </location>
</feature>
<dbReference type="EMBL" id="CP003843">
    <property type="protein sequence ID" value="AFS83152.1"/>
    <property type="molecule type" value="Genomic_DNA"/>
</dbReference>
<dbReference type="OrthoDB" id="8113at2157"/>
<feature type="compositionally biased region" description="Polar residues" evidence="1">
    <location>
        <begin position="107"/>
        <end position="116"/>
    </location>
</feature>
<dbReference type="AlphaFoldDB" id="K0BDJ6"/>
<accession>K0BDJ6</accession>
<evidence type="ECO:0000256" key="1">
    <source>
        <dbReference type="SAM" id="MobiDB-lite"/>
    </source>
</evidence>
<dbReference type="RefSeq" id="WP_014965522.1">
    <property type="nucleotide sequence ID" value="NC_018656.1"/>
</dbReference>
<proteinExistence type="predicted"/>
<evidence type="ECO:0000313" key="3">
    <source>
        <dbReference type="Proteomes" id="UP000006100"/>
    </source>
</evidence>
<dbReference type="STRING" id="1229909.NSED_06770"/>